<dbReference type="InterPro" id="IPR050987">
    <property type="entry name" value="AtrR-like"/>
</dbReference>
<dbReference type="GO" id="GO:0003677">
    <property type="term" value="F:DNA binding"/>
    <property type="evidence" value="ECO:0007669"/>
    <property type="project" value="InterPro"/>
</dbReference>
<dbReference type="SMART" id="SM00066">
    <property type="entry name" value="GAL4"/>
    <property type="match status" value="1"/>
</dbReference>
<organism evidence="5 6">
    <name type="scientific">Oidiodendron maius (strain Zn)</name>
    <dbReference type="NCBI Taxonomy" id="913774"/>
    <lineage>
        <taxon>Eukaryota</taxon>
        <taxon>Fungi</taxon>
        <taxon>Dikarya</taxon>
        <taxon>Ascomycota</taxon>
        <taxon>Pezizomycotina</taxon>
        <taxon>Leotiomycetes</taxon>
        <taxon>Leotiomycetes incertae sedis</taxon>
        <taxon>Myxotrichaceae</taxon>
        <taxon>Oidiodendron</taxon>
    </lineage>
</organism>
<evidence type="ECO:0000313" key="5">
    <source>
        <dbReference type="EMBL" id="KIN08218.1"/>
    </source>
</evidence>
<evidence type="ECO:0000256" key="1">
    <source>
        <dbReference type="ARBA" id="ARBA00022723"/>
    </source>
</evidence>
<dbReference type="Proteomes" id="UP000054321">
    <property type="component" value="Unassembled WGS sequence"/>
</dbReference>
<dbReference type="InterPro" id="IPR001138">
    <property type="entry name" value="Zn2Cys6_DnaBD"/>
</dbReference>
<dbReference type="Pfam" id="PF04082">
    <property type="entry name" value="Fungal_trans"/>
    <property type="match status" value="1"/>
</dbReference>
<dbReference type="SUPFAM" id="SSF57701">
    <property type="entry name" value="Zn2/Cys6 DNA-binding domain"/>
    <property type="match status" value="1"/>
</dbReference>
<dbReference type="InParanoid" id="A0A0C3E1P0"/>
<dbReference type="EMBL" id="KN832870">
    <property type="protein sequence ID" value="KIN08218.1"/>
    <property type="molecule type" value="Genomic_DNA"/>
</dbReference>
<dbReference type="GO" id="GO:0006351">
    <property type="term" value="P:DNA-templated transcription"/>
    <property type="evidence" value="ECO:0007669"/>
    <property type="project" value="InterPro"/>
</dbReference>
<evidence type="ECO:0000256" key="2">
    <source>
        <dbReference type="ARBA" id="ARBA00023242"/>
    </source>
</evidence>
<proteinExistence type="predicted"/>
<dbReference type="HOGENOM" id="CLU_016203_1_0_1"/>
<sequence length="653" mass="73399">MNQPRVAYPALAPAPMAPKPGDRPRKLRRITRACDYCHKRSIRCRPSIEDRNSCQNCIDFAVACTYDRPAKKRGTKSGHEKTRQEGPCLLDESRDAQMLLELTNGIPGQVSFSGIEIGIIEKWRAMMEPNEAKIRGLVDVFFEIVYPIFPIFHIPTMIRRTANRDYLTDDAFFADVMAVCALSSERVRDGALFPGRWEPEYFQTPPPELFFAAAKDAIPQDLTAMQGLDWLRTCGLLALYGIQAGKINIMHQYLGLYHSLVAMDGLHDEKNWPKGIGIVEIELRRRQFWSMYSLEVFSSVVWGNMVRCRESQCLVNYPSEIEDEFFSDTGYQPLDPPSPSGSQQVTTNPASWLHGWNFTTELYRILEHAIDEYHRCRPNTIRPVSAAILFTRECPGQSVVMGKVMEMHDQLPQRFKEIKPIPETGPDAMEDKFSFQAANITATLLLVRMMLFTTEDVTVDQKCAIAQELLDGFAKVPVFFLRAISSPLLHQLAGIGSILGSAIEGPLSESLYVQVRDVLLSMADLLSSLEVGMTRAVGAASRIRTQVTVIEDYMKTHRQQDTVTSNPTYSKQVLSAVENPNIDPSLQVSTAMPNMYQQPQSDFSFKGDFTSGVEGISAGMGQSADDQFQFQLPPELLEGWPWPFDMSHGFGGF</sequence>
<protein>
    <recommendedName>
        <fullName evidence="4">Zn(2)-C6 fungal-type domain-containing protein</fullName>
    </recommendedName>
</protein>
<name>A0A0C3E1P0_OIDMZ</name>
<keyword evidence="2" id="KW-0539">Nucleus</keyword>
<feature type="region of interest" description="Disordered" evidence="3">
    <location>
        <begin position="1"/>
        <end position="24"/>
    </location>
</feature>
<dbReference type="PROSITE" id="PS50048">
    <property type="entry name" value="ZN2_CY6_FUNGAL_2"/>
    <property type="match status" value="1"/>
</dbReference>
<dbReference type="AlphaFoldDB" id="A0A0C3E1P0"/>
<feature type="domain" description="Zn(2)-C6 fungal-type" evidence="4">
    <location>
        <begin position="33"/>
        <end position="66"/>
    </location>
</feature>
<dbReference type="CDD" id="cd12148">
    <property type="entry name" value="fungal_TF_MHR"/>
    <property type="match status" value="1"/>
</dbReference>
<dbReference type="GO" id="GO:0000981">
    <property type="term" value="F:DNA-binding transcription factor activity, RNA polymerase II-specific"/>
    <property type="evidence" value="ECO:0007669"/>
    <property type="project" value="InterPro"/>
</dbReference>
<reference evidence="5 6" key="1">
    <citation type="submission" date="2014-04" db="EMBL/GenBank/DDBJ databases">
        <authorList>
            <consortium name="DOE Joint Genome Institute"/>
            <person name="Kuo A."/>
            <person name="Martino E."/>
            <person name="Perotto S."/>
            <person name="Kohler A."/>
            <person name="Nagy L.G."/>
            <person name="Floudas D."/>
            <person name="Copeland A."/>
            <person name="Barry K.W."/>
            <person name="Cichocki N."/>
            <person name="Veneault-Fourrey C."/>
            <person name="LaButti K."/>
            <person name="Lindquist E.A."/>
            <person name="Lipzen A."/>
            <person name="Lundell T."/>
            <person name="Morin E."/>
            <person name="Murat C."/>
            <person name="Sun H."/>
            <person name="Tunlid A."/>
            <person name="Henrissat B."/>
            <person name="Grigoriev I.V."/>
            <person name="Hibbett D.S."/>
            <person name="Martin F."/>
            <person name="Nordberg H.P."/>
            <person name="Cantor M.N."/>
            <person name="Hua S.X."/>
        </authorList>
    </citation>
    <scope>NUCLEOTIDE SEQUENCE [LARGE SCALE GENOMIC DNA]</scope>
    <source>
        <strain evidence="5 6">Zn</strain>
    </source>
</reference>
<dbReference type="InterPro" id="IPR036864">
    <property type="entry name" value="Zn2-C6_fun-type_DNA-bd_sf"/>
</dbReference>
<evidence type="ECO:0000259" key="4">
    <source>
        <dbReference type="PROSITE" id="PS50048"/>
    </source>
</evidence>
<dbReference type="PANTHER" id="PTHR46910">
    <property type="entry name" value="TRANSCRIPTION FACTOR PDR1"/>
    <property type="match status" value="1"/>
</dbReference>
<dbReference type="Gene3D" id="4.10.240.10">
    <property type="entry name" value="Zn(2)-C6 fungal-type DNA-binding domain"/>
    <property type="match status" value="1"/>
</dbReference>
<dbReference type="InterPro" id="IPR007219">
    <property type="entry name" value="XnlR_reg_dom"/>
</dbReference>
<dbReference type="CDD" id="cd00067">
    <property type="entry name" value="GAL4"/>
    <property type="match status" value="1"/>
</dbReference>
<accession>A0A0C3E1P0</accession>
<dbReference type="OrthoDB" id="2123952at2759"/>
<evidence type="ECO:0000256" key="3">
    <source>
        <dbReference type="SAM" id="MobiDB-lite"/>
    </source>
</evidence>
<reference evidence="6" key="2">
    <citation type="submission" date="2015-01" db="EMBL/GenBank/DDBJ databases">
        <title>Evolutionary Origins and Diversification of the Mycorrhizal Mutualists.</title>
        <authorList>
            <consortium name="DOE Joint Genome Institute"/>
            <consortium name="Mycorrhizal Genomics Consortium"/>
            <person name="Kohler A."/>
            <person name="Kuo A."/>
            <person name="Nagy L.G."/>
            <person name="Floudas D."/>
            <person name="Copeland A."/>
            <person name="Barry K.W."/>
            <person name="Cichocki N."/>
            <person name="Veneault-Fourrey C."/>
            <person name="LaButti K."/>
            <person name="Lindquist E.A."/>
            <person name="Lipzen A."/>
            <person name="Lundell T."/>
            <person name="Morin E."/>
            <person name="Murat C."/>
            <person name="Riley R."/>
            <person name="Ohm R."/>
            <person name="Sun H."/>
            <person name="Tunlid A."/>
            <person name="Henrissat B."/>
            <person name="Grigoriev I.V."/>
            <person name="Hibbett D.S."/>
            <person name="Martin F."/>
        </authorList>
    </citation>
    <scope>NUCLEOTIDE SEQUENCE [LARGE SCALE GENOMIC DNA]</scope>
    <source>
        <strain evidence="6">Zn</strain>
    </source>
</reference>
<keyword evidence="1" id="KW-0479">Metal-binding</keyword>
<gene>
    <name evidence="5" type="ORF">OIDMADRAFT_175076</name>
</gene>
<dbReference type="PANTHER" id="PTHR46910:SF18">
    <property type="entry name" value="ZN(II)2CYS6 TRANSCRIPTION FACTOR (EUROFUNG)"/>
    <property type="match status" value="1"/>
</dbReference>
<keyword evidence="6" id="KW-1185">Reference proteome</keyword>
<evidence type="ECO:0000313" key="6">
    <source>
        <dbReference type="Proteomes" id="UP000054321"/>
    </source>
</evidence>
<dbReference type="GO" id="GO:0008270">
    <property type="term" value="F:zinc ion binding"/>
    <property type="evidence" value="ECO:0007669"/>
    <property type="project" value="InterPro"/>
</dbReference>
<dbReference type="Pfam" id="PF00172">
    <property type="entry name" value="Zn_clus"/>
    <property type="match status" value="1"/>
</dbReference>